<accession>A0AAV3T0D2</accession>
<dbReference type="InterPro" id="IPR029020">
    <property type="entry name" value="Ammonium/urea_transptr"/>
</dbReference>
<dbReference type="Gene3D" id="3.30.70.120">
    <property type="match status" value="1"/>
</dbReference>
<keyword evidence="4" id="KW-0963">Cytoplasm</keyword>
<dbReference type="GeneID" id="68571880"/>
<dbReference type="PROSITE" id="PS51343">
    <property type="entry name" value="PII_GLNB_DOM"/>
    <property type="match status" value="1"/>
</dbReference>
<feature type="transmembrane region" description="Helical" evidence="13">
    <location>
        <begin position="374"/>
        <end position="395"/>
    </location>
</feature>
<dbReference type="Pfam" id="PF00909">
    <property type="entry name" value="Ammonium_transp"/>
    <property type="match status" value="1"/>
</dbReference>
<feature type="transmembrane region" description="Helical" evidence="13">
    <location>
        <begin position="286"/>
        <end position="303"/>
    </location>
</feature>
<feature type="transmembrane region" description="Helical" evidence="13">
    <location>
        <begin position="126"/>
        <end position="149"/>
    </location>
</feature>
<keyword evidence="5 13" id="KW-0812">Transmembrane</keyword>
<evidence type="ECO:0000256" key="1">
    <source>
        <dbReference type="ARBA" id="ARBA00004141"/>
    </source>
</evidence>
<dbReference type="GO" id="GO:0097272">
    <property type="term" value="P:ammonium homeostasis"/>
    <property type="evidence" value="ECO:0007669"/>
    <property type="project" value="TreeGrafter"/>
</dbReference>
<dbReference type="InterPro" id="IPR015867">
    <property type="entry name" value="N-reg_PII/ATP_PRibTrfase_C"/>
</dbReference>
<evidence type="ECO:0000256" key="11">
    <source>
        <dbReference type="RuleBase" id="RU003936"/>
    </source>
</evidence>
<feature type="compositionally biased region" description="Basic and acidic residues" evidence="12">
    <location>
        <begin position="435"/>
        <end position="445"/>
    </location>
</feature>
<evidence type="ECO:0000256" key="12">
    <source>
        <dbReference type="SAM" id="MobiDB-lite"/>
    </source>
</evidence>
<feature type="transmembrane region" description="Helical" evidence="13">
    <location>
        <begin position="258"/>
        <end position="279"/>
    </location>
</feature>
<evidence type="ECO:0000256" key="5">
    <source>
        <dbReference type="ARBA" id="ARBA00022692"/>
    </source>
</evidence>
<evidence type="ECO:0000256" key="8">
    <source>
        <dbReference type="ARBA" id="ARBA00023177"/>
    </source>
</evidence>
<feature type="transmembrane region" description="Helical" evidence="13">
    <location>
        <begin position="309"/>
        <end position="327"/>
    </location>
</feature>
<dbReference type="EMBL" id="BAAADU010000002">
    <property type="protein sequence ID" value="GAA0649256.1"/>
    <property type="molecule type" value="Genomic_DNA"/>
</dbReference>
<evidence type="ECO:0000256" key="9">
    <source>
        <dbReference type="ARBA" id="ARBA00045370"/>
    </source>
</evidence>
<dbReference type="SUPFAM" id="SSF111352">
    <property type="entry name" value="Ammonium transporter"/>
    <property type="match status" value="1"/>
</dbReference>
<dbReference type="Proteomes" id="UP001500194">
    <property type="component" value="Unassembled WGS sequence"/>
</dbReference>
<keyword evidence="3" id="KW-0813">Transport</keyword>
<dbReference type="Gene3D" id="1.10.3430.10">
    <property type="entry name" value="Ammonium transporter AmtB like domains"/>
    <property type="match status" value="1"/>
</dbReference>
<feature type="transmembrane region" description="Helical" evidence="13">
    <location>
        <begin position="54"/>
        <end position="72"/>
    </location>
</feature>
<dbReference type="NCBIfam" id="TIGR00836">
    <property type="entry name" value="amt"/>
    <property type="match status" value="1"/>
</dbReference>
<evidence type="ECO:0000256" key="4">
    <source>
        <dbReference type="ARBA" id="ARBA00022490"/>
    </source>
</evidence>
<feature type="transmembrane region" description="Helical" evidence="13">
    <location>
        <begin position="169"/>
        <end position="190"/>
    </location>
</feature>
<dbReference type="PRINTS" id="PR00340">
    <property type="entry name" value="PIIGLNB"/>
</dbReference>
<dbReference type="InterPro" id="IPR002187">
    <property type="entry name" value="N-reg_PII"/>
</dbReference>
<keyword evidence="16" id="KW-1185">Reference proteome</keyword>
<evidence type="ECO:0000256" key="7">
    <source>
        <dbReference type="ARBA" id="ARBA00023136"/>
    </source>
</evidence>
<proteinExistence type="inferred from homology"/>
<evidence type="ECO:0000256" key="13">
    <source>
        <dbReference type="SAM" id="Phobius"/>
    </source>
</evidence>
<evidence type="ECO:0000313" key="16">
    <source>
        <dbReference type="Proteomes" id="UP001500194"/>
    </source>
</evidence>
<feature type="transmembrane region" description="Helical" evidence="13">
    <location>
        <begin position="211"/>
        <end position="238"/>
    </location>
</feature>
<feature type="domain" description="Ammonium transporter AmtB-like" evidence="14">
    <location>
        <begin position="14"/>
        <end position="422"/>
    </location>
</feature>
<dbReference type="GO" id="GO:0006808">
    <property type="term" value="P:regulation of nitrogen utilization"/>
    <property type="evidence" value="ECO:0007669"/>
    <property type="project" value="InterPro"/>
</dbReference>
<dbReference type="Pfam" id="PF00543">
    <property type="entry name" value="P-II"/>
    <property type="match status" value="1"/>
</dbReference>
<comment type="similarity">
    <text evidence="2">Belongs to the ammonia transporter channel (TC 1.A.11.2) family.</text>
</comment>
<evidence type="ECO:0000256" key="6">
    <source>
        <dbReference type="ARBA" id="ARBA00022989"/>
    </source>
</evidence>
<dbReference type="GO" id="GO:0008519">
    <property type="term" value="F:ammonium channel activity"/>
    <property type="evidence" value="ECO:0007669"/>
    <property type="project" value="InterPro"/>
</dbReference>
<dbReference type="InterPro" id="IPR011322">
    <property type="entry name" value="N-reg_PII-like_a/b"/>
</dbReference>
<dbReference type="AlphaFoldDB" id="A0AAV3T0D2"/>
<evidence type="ECO:0000259" key="14">
    <source>
        <dbReference type="Pfam" id="PF00909"/>
    </source>
</evidence>
<dbReference type="PANTHER" id="PTHR11730">
    <property type="entry name" value="AMMONIUM TRANSPORTER"/>
    <property type="match status" value="1"/>
</dbReference>
<dbReference type="GO" id="GO:0016020">
    <property type="term" value="C:membrane"/>
    <property type="evidence" value="ECO:0007669"/>
    <property type="project" value="UniProtKB-SubCell"/>
</dbReference>
<dbReference type="InterPro" id="IPR017918">
    <property type="entry name" value="N-reg_PII_CS"/>
</dbReference>
<dbReference type="GO" id="GO:0030234">
    <property type="term" value="F:enzyme regulator activity"/>
    <property type="evidence" value="ECO:0007669"/>
    <property type="project" value="InterPro"/>
</dbReference>
<reference evidence="15 16" key="1">
    <citation type="journal article" date="2019" name="Int. J. Syst. Evol. Microbiol.">
        <title>The Global Catalogue of Microorganisms (GCM) 10K type strain sequencing project: providing services to taxonomists for standard genome sequencing and annotation.</title>
        <authorList>
            <consortium name="The Broad Institute Genomics Platform"/>
            <consortium name="The Broad Institute Genome Sequencing Center for Infectious Disease"/>
            <person name="Wu L."/>
            <person name="Ma J."/>
        </authorList>
    </citation>
    <scope>NUCLEOTIDE SEQUENCE [LARGE SCALE GENOMIC DNA]</scope>
    <source>
        <strain evidence="15 16">JCM 16327</strain>
    </source>
</reference>
<dbReference type="SUPFAM" id="SSF54913">
    <property type="entry name" value="GlnB-like"/>
    <property type="match status" value="1"/>
</dbReference>
<keyword evidence="7 13" id="KW-0472">Membrane</keyword>
<evidence type="ECO:0000256" key="2">
    <source>
        <dbReference type="ARBA" id="ARBA00005887"/>
    </source>
</evidence>
<feature type="transmembrane region" description="Helical" evidence="13">
    <location>
        <begin position="12"/>
        <end position="33"/>
    </location>
</feature>
<comment type="caution">
    <text evidence="15">The sequence shown here is derived from an EMBL/GenBank/DDBJ whole genome shotgun (WGS) entry which is preliminary data.</text>
</comment>
<evidence type="ECO:0000313" key="15">
    <source>
        <dbReference type="EMBL" id="GAA0649256.1"/>
    </source>
</evidence>
<name>A0AAV3T0D2_9EURY</name>
<feature type="modified residue" description="O-UMP-tyrosine" evidence="10">
    <location>
        <position position="548"/>
    </location>
</feature>
<keyword evidence="10" id="KW-0597">Phosphoprotein</keyword>
<dbReference type="RefSeq" id="WP_227261301.1">
    <property type="nucleotide sequence ID" value="NZ_BAAADU010000002.1"/>
</dbReference>
<evidence type="ECO:0000256" key="3">
    <source>
        <dbReference type="ARBA" id="ARBA00022448"/>
    </source>
</evidence>
<comment type="function">
    <text evidence="9">Involved in the uptake of ammonium/ammonia (NH(4)(+)/NH(3)). Transport is electrogenic.</text>
</comment>
<dbReference type="InterPro" id="IPR001905">
    <property type="entry name" value="Ammonium_transpt"/>
</dbReference>
<dbReference type="InterPro" id="IPR024041">
    <property type="entry name" value="NH4_transpt_AmtB-like_dom"/>
</dbReference>
<feature type="transmembrane region" description="Helical" evidence="13">
    <location>
        <begin position="98"/>
        <end position="119"/>
    </location>
</feature>
<feature type="region of interest" description="Disordered" evidence="12">
    <location>
        <begin position="435"/>
        <end position="490"/>
    </location>
</feature>
<dbReference type="PROSITE" id="PS00638">
    <property type="entry name" value="PII_GLNB_CTER"/>
    <property type="match status" value="1"/>
</dbReference>
<comment type="similarity">
    <text evidence="11">Belongs to the P(II) protein family.</text>
</comment>
<evidence type="ECO:0000256" key="10">
    <source>
        <dbReference type="PIRSR" id="PIRSR602187-50"/>
    </source>
</evidence>
<feature type="transmembrane region" description="Helical" evidence="13">
    <location>
        <begin position="339"/>
        <end position="362"/>
    </location>
</feature>
<gene>
    <name evidence="15" type="ORF">GCM10009019_09940</name>
</gene>
<organism evidence="15 16">
    <name type="scientific">Salarchaeum japonicum</name>
    <dbReference type="NCBI Taxonomy" id="555573"/>
    <lineage>
        <taxon>Archaea</taxon>
        <taxon>Methanobacteriati</taxon>
        <taxon>Methanobacteriota</taxon>
        <taxon>Stenosarchaea group</taxon>
        <taxon>Halobacteria</taxon>
        <taxon>Halobacteriales</taxon>
        <taxon>Halobacteriaceae</taxon>
    </lineage>
</organism>
<keyword evidence="8" id="KW-0924">Ammonia transport</keyword>
<dbReference type="SMART" id="SM00938">
    <property type="entry name" value="P-II"/>
    <property type="match status" value="1"/>
</dbReference>
<keyword evidence="6 13" id="KW-1133">Transmembrane helix</keyword>
<feature type="compositionally biased region" description="Basic and acidic residues" evidence="12">
    <location>
        <begin position="464"/>
        <end position="481"/>
    </location>
</feature>
<protein>
    <recommendedName>
        <fullName evidence="14">Ammonium transporter AmtB-like domain-containing protein</fullName>
    </recommendedName>
</protein>
<comment type="subcellular location">
    <subcellularLocation>
        <location evidence="1">Membrane</location>
        <topology evidence="1">Multi-pass membrane protein</topology>
    </subcellularLocation>
</comment>
<dbReference type="PANTHER" id="PTHR11730:SF6">
    <property type="entry name" value="AMMONIUM TRANSPORTER"/>
    <property type="match status" value="1"/>
</dbReference>
<sequence length="609" mass="63270">MASIIELASSVQTVWTLVVCFLIFFMQPGFALLEAGQVRAKNAANVVMKNMMDWALGVVVFFLLGNAIYAMAGQLTNADTALDIGAAFAYIGDPSAGVGWLFGAVFAMTAATIVSGAVAERMKFSAYVFTAICLTAFIYPVIGGFAWSGGLLSAGGFLGDAIGAGYEDFAGATVVHMLGGLAGLVAAYMVGPRKGRFDADGNPHPIPGHSVVFAVIGTFILAFGWYGFNVGTQFIISIPSDATELAAVSVGETSLGRVALNTTLAMGIGAIGSTLVTAFREGKPDPLFAANGLLAGLVAITGACFHVTWWGALIIGLIGGVQTPIVHRWVVRNLNIDDVCGVFAVHGSAGAIGTILIPVFAADGFGASQLAMQVAGVIVIAVWTIVTTGIVLTIADAIWGLRVDEDEEEIGLDQGEHGIAAYPEFGGEEATVRADGSGELRTDGGHEDDDPELVTDGGVDLPEDERPVTDGSGERTDERPVTDGGEDEALELESDSEIELVMSVIRPDRLSEVKTALAEIGAPSLTVTNVSGRGSQPAKTGQWRGEEYTVDLHQKVKIECVVADIPTADVVEAIADAAHTGEKGDGKVFVIPVSDAYQVRTGKTGPDAV</sequence>